<dbReference type="EMBL" id="BEXD01001044">
    <property type="protein sequence ID" value="GBB91917.1"/>
    <property type="molecule type" value="Genomic_DNA"/>
</dbReference>
<comment type="caution">
    <text evidence="2">The sequence shown here is derived from an EMBL/GenBank/DDBJ whole genome shotgun (WGS) entry which is preliminary data.</text>
</comment>
<feature type="region of interest" description="Disordered" evidence="1">
    <location>
        <begin position="23"/>
        <end position="53"/>
    </location>
</feature>
<proteinExistence type="predicted"/>
<dbReference type="PANTHER" id="PTHR31511:SF12">
    <property type="entry name" value="RHO TERMINATION FACTOR N-TERMINAL DOMAIN-CONTAINING PROTEIN"/>
    <property type="match status" value="1"/>
</dbReference>
<evidence type="ECO:0008006" key="4">
    <source>
        <dbReference type="Google" id="ProtNLM"/>
    </source>
</evidence>
<accession>A0A2Z6QPC4</accession>
<name>A0A2Z6QPC4_9GLOM</name>
<organism evidence="2 3">
    <name type="scientific">Rhizophagus clarus</name>
    <dbReference type="NCBI Taxonomy" id="94130"/>
    <lineage>
        <taxon>Eukaryota</taxon>
        <taxon>Fungi</taxon>
        <taxon>Fungi incertae sedis</taxon>
        <taxon>Mucoromycota</taxon>
        <taxon>Glomeromycotina</taxon>
        <taxon>Glomeromycetes</taxon>
        <taxon>Glomerales</taxon>
        <taxon>Glomeraceae</taxon>
        <taxon>Rhizophagus</taxon>
    </lineage>
</organism>
<dbReference type="Proteomes" id="UP000247702">
    <property type="component" value="Unassembled WGS sequence"/>
</dbReference>
<dbReference type="PANTHER" id="PTHR31511">
    <property type="entry name" value="PROTEIN CBG23764"/>
    <property type="match status" value="1"/>
</dbReference>
<gene>
    <name evidence="2" type="ORF">RclHR1_19380001</name>
</gene>
<reference evidence="2 3" key="1">
    <citation type="submission" date="2017-11" db="EMBL/GenBank/DDBJ databases">
        <title>The genome of Rhizophagus clarus HR1 reveals common genetic basis of auxotrophy among arbuscular mycorrhizal fungi.</title>
        <authorList>
            <person name="Kobayashi Y."/>
        </authorList>
    </citation>
    <scope>NUCLEOTIDE SEQUENCE [LARGE SCALE GENOMIC DNA]</scope>
    <source>
        <strain evidence="2 3">HR1</strain>
    </source>
</reference>
<feature type="non-terminal residue" evidence="2">
    <location>
        <position position="469"/>
    </location>
</feature>
<evidence type="ECO:0000313" key="2">
    <source>
        <dbReference type="EMBL" id="GBB91917.1"/>
    </source>
</evidence>
<dbReference type="AlphaFoldDB" id="A0A2Z6QPC4"/>
<keyword evidence="3" id="KW-1185">Reference proteome</keyword>
<sequence length="469" mass="54634">MSGLLGSITGTIGRLFGNLLPSWGDPAPVPPETAEPPEPEEEPEPEIEDPAPKRLVETRRISDQGLCVDYLANIPETYPYREDPLAMFEDVEDQISDVYRRELARLGGVKTKIVLIAHMYRFIQGGRFAHRIDQDIAFPSEILDIIRQDRINQTVSRQYNEILDKIDEMKQNQHSGWIYEYGKKIFLEISAYQPLRECLKAHLASEEARRQGTRARNLHDVSRLRRFDNILNFSGINFPATLRDIDLFEENNPSFSVNVFYPAPTKNDREQLTRKLDPLRLSEYNYQREHLVDLILFTEGEEDLRDRRNINEVPPGLNTHYCLINGESGWSRIMSNWNKHKGRKYFCRHCWIAPFTRLDLLQEHIKHNCHGRNNPNAGQREIFPEKGMHIMKFKNYGAMENVPFYFVKDLEADSDPVEKNDIKEKTIKLQKQKPNSYGYALMQTDGKLAKEIARRTPNSIAESWESMQR</sequence>
<protein>
    <recommendedName>
        <fullName evidence="4">C2H2-type domain-containing protein</fullName>
    </recommendedName>
</protein>
<evidence type="ECO:0000313" key="3">
    <source>
        <dbReference type="Proteomes" id="UP000247702"/>
    </source>
</evidence>
<evidence type="ECO:0000256" key="1">
    <source>
        <dbReference type="SAM" id="MobiDB-lite"/>
    </source>
</evidence>
<feature type="compositionally biased region" description="Acidic residues" evidence="1">
    <location>
        <begin position="35"/>
        <end position="49"/>
    </location>
</feature>